<dbReference type="InterPro" id="IPR007445">
    <property type="entry name" value="PilO"/>
</dbReference>
<keyword evidence="4" id="KW-1185">Reference proteome</keyword>
<sequence>MWQKLQPREKILLATLGACIVIFLLFNFILIPQYDAFSENRDRLTELETKAKVAENILSSEKAESELAAKATEKLNEVKPLFNNQMTDGLAVAHIGLEAMRTNVRINSFIPSDIINKGAHLELPVKFEVSGDYPNVVSFIQKMEGLPNLSDLRSLKIQPEKETTSTASAVQNFVKEQLPATPGSDQNGRVTAAFDLVIYSSTAPEERLRLEQEAGWLTGRQNAFQTPGGASPSPDIEAPAKASEAPMTSGEDFLKTFVQQLLNQGITNSNNALPGSSGTVELETPPEGEEN</sequence>
<dbReference type="Proteomes" id="UP000298324">
    <property type="component" value="Unassembled WGS sequence"/>
</dbReference>
<protein>
    <submittedName>
        <fullName evidence="3">Pilus assembly protein, PilO</fullName>
    </submittedName>
</protein>
<dbReference type="RefSeq" id="WP_190238834.1">
    <property type="nucleotide sequence ID" value="NZ_QFGA01000001.1"/>
</dbReference>
<evidence type="ECO:0000256" key="2">
    <source>
        <dbReference type="SAM" id="Phobius"/>
    </source>
</evidence>
<feature type="compositionally biased region" description="Polar residues" evidence="1">
    <location>
        <begin position="267"/>
        <end position="279"/>
    </location>
</feature>
<dbReference type="Gene3D" id="3.30.70.60">
    <property type="match status" value="1"/>
</dbReference>
<dbReference type="InterPro" id="IPR014717">
    <property type="entry name" value="Transl_elong_EF1B/ribsomal_bS6"/>
</dbReference>
<evidence type="ECO:0000313" key="4">
    <source>
        <dbReference type="Proteomes" id="UP000298324"/>
    </source>
</evidence>
<feature type="region of interest" description="Disordered" evidence="1">
    <location>
        <begin position="221"/>
        <end position="248"/>
    </location>
</feature>
<dbReference type="EMBL" id="QFGA01000001">
    <property type="protein sequence ID" value="TEB06639.1"/>
    <property type="molecule type" value="Genomic_DNA"/>
</dbReference>
<feature type="region of interest" description="Disordered" evidence="1">
    <location>
        <begin position="267"/>
        <end position="291"/>
    </location>
</feature>
<organism evidence="3 4">
    <name type="scientific">Pelotomaculum schinkii</name>
    <dbReference type="NCBI Taxonomy" id="78350"/>
    <lineage>
        <taxon>Bacteria</taxon>
        <taxon>Bacillati</taxon>
        <taxon>Bacillota</taxon>
        <taxon>Clostridia</taxon>
        <taxon>Eubacteriales</taxon>
        <taxon>Desulfotomaculaceae</taxon>
        <taxon>Pelotomaculum</taxon>
    </lineage>
</organism>
<keyword evidence="2" id="KW-0812">Transmembrane</keyword>
<keyword evidence="2" id="KW-0472">Membrane</keyword>
<comment type="caution">
    <text evidence="3">The sequence shown here is derived from an EMBL/GenBank/DDBJ whole genome shotgun (WGS) entry which is preliminary data.</text>
</comment>
<keyword evidence="2" id="KW-1133">Transmembrane helix</keyword>
<evidence type="ECO:0000256" key="1">
    <source>
        <dbReference type="SAM" id="MobiDB-lite"/>
    </source>
</evidence>
<dbReference type="Pfam" id="PF04350">
    <property type="entry name" value="PilO"/>
    <property type="match status" value="1"/>
</dbReference>
<dbReference type="AlphaFoldDB" id="A0A4Y7RD03"/>
<reference evidence="3 4" key="1">
    <citation type="journal article" date="2018" name="Environ. Microbiol.">
        <title>Novel energy conservation strategies and behaviour of Pelotomaculum schinkii driving syntrophic propionate catabolism.</title>
        <authorList>
            <person name="Hidalgo-Ahumada C.A.P."/>
            <person name="Nobu M.K."/>
            <person name="Narihiro T."/>
            <person name="Tamaki H."/>
            <person name="Liu W.T."/>
            <person name="Kamagata Y."/>
            <person name="Stams A.J.M."/>
            <person name="Imachi H."/>
            <person name="Sousa D.Z."/>
        </authorList>
    </citation>
    <scope>NUCLEOTIDE SEQUENCE [LARGE SCALE GENOMIC DNA]</scope>
    <source>
        <strain evidence="3 4">HH</strain>
    </source>
</reference>
<dbReference type="GO" id="GO:0043683">
    <property type="term" value="P:type IV pilus assembly"/>
    <property type="evidence" value="ECO:0007669"/>
    <property type="project" value="InterPro"/>
</dbReference>
<gene>
    <name evidence="3" type="ORF">Psch_00171</name>
</gene>
<accession>A0A4Y7RD03</accession>
<proteinExistence type="predicted"/>
<name>A0A4Y7RD03_9FIRM</name>
<feature type="transmembrane region" description="Helical" evidence="2">
    <location>
        <begin position="12"/>
        <end position="31"/>
    </location>
</feature>
<evidence type="ECO:0000313" key="3">
    <source>
        <dbReference type="EMBL" id="TEB06639.1"/>
    </source>
</evidence>
<dbReference type="GO" id="GO:0043107">
    <property type="term" value="P:type IV pilus-dependent motility"/>
    <property type="evidence" value="ECO:0007669"/>
    <property type="project" value="InterPro"/>
</dbReference>